<organism evidence="6 7">
    <name type="scientific">Candidatus Colwellbacteria bacterium RIFCSPLOWO2_02_FULL_44_20b</name>
    <dbReference type="NCBI Taxonomy" id="1797691"/>
    <lineage>
        <taxon>Bacteria</taxon>
        <taxon>Candidatus Colwelliibacteriota</taxon>
    </lineage>
</organism>
<comment type="similarity">
    <text evidence="2">Belongs to the transketolase family.</text>
</comment>
<protein>
    <submittedName>
        <fullName evidence="6">Transketolase</fullName>
    </submittedName>
</protein>
<evidence type="ECO:0000256" key="3">
    <source>
        <dbReference type="ARBA" id="ARBA00023052"/>
    </source>
</evidence>
<comment type="cofactor">
    <cofactor evidence="1">
        <name>thiamine diphosphate</name>
        <dbReference type="ChEBI" id="CHEBI:58937"/>
    </cofactor>
</comment>
<name>A0A1G1Z7X4_9BACT</name>
<evidence type="ECO:0000256" key="1">
    <source>
        <dbReference type="ARBA" id="ARBA00001964"/>
    </source>
</evidence>
<gene>
    <name evidence="6" type="ORF">A3I31_02690</name>
</gene>
<comment type="caution">
    <text evidence="6">The sequence shown here is derived from an EMBL/GenBank/DDBJ whole genome shotgun (WGS) entry which is preliminary data.</text>
</comment>
<dbReference type="Pfam" id="PF00456">
    <property type="entry name" value="Transketolase_N"/>
    <property type="match status" value="1"/>
</dbReference>
<feature type="domain" description="Transketolase N-terminal" evidence="5">
    <location>
        <begin position="23"/>
        <end position="278"/>
    </location>
</feature>
<evidence type="ECO:0000313" key="6">
    <source>
        <dbReference type="EMBL" id="OGY60731.1"/>
    </source>
</evidence>
<evidence type="ECO:0000313" key="7">
    <source>
        <dbReference type="Proteomes" id="UP000178808"/>
    </source>
</evidence>
<dbReference type="InterPro" id="IPR029061">
    <property type="entry name" value="THDP-binding"/>
</dbReference>
<dbReference type="PANTHER" id="PTHR47514:SF1">
    <property type="entry name" value="TRANSKETOLASE N-TERMINAL SECTION-RELATED"/>
    <property type="match status" value="1"/>
</dbReference>
<dbReference type="EMBL" id="MHIZ01000009">
    <property type="protein sequence ID" value="OGY60731.1"/>
    <property type="molecule type" value="Genomic_DNA"/>
</dbReference>
<dbReference type="SUPFAM" id="SSF52518">
    <property type="entry name" value="Thiamin diphosphate-binding fold (THDP-binding)"/>
    <property type="match status" value="1"/>
</dbReference>
<keyword evidence="3" id="KW-0786">Thiamine pyrophosphate</keyword>
<evidence type="ECO:0000256" key="4">
    <source>
        <dbReference type="SAM" id="Coils"/>
    </source>
</evidence>
<evidence type="ECO:0000259" key="5">
    <source>
        <dbReference type="Pfam" id="PF00456"/>
    </source>
</evidence>
<accession>A0A1G1Z7X4</accession>
<dbReference type="CDD" id="cd02012">
    <property type="entry name" value="TPP_TK"/>
    <property type="match status" value="1"/>
</dbReference>
<sequence length="294" mass="33118">MRNILSKGDNVLHEKKLKFLEEKANQIREEIIKMLLSAGSGHSAGPLGMADIFTAFYFHILYHNPKKPLWPDRDRLVLSNGHICPVQYVTLAHAGYFPIEELTTLRTINSRLQGHPHRGSLPGIETTSGPLGEGLGQAIGMALAARMDQKKYRIYCLMSDGEQDSGITWEAVMFAGKNRLNNLTAIMDRNNIQIDGYTESIMPLEPLKEKYEAFNWHVLEIDGHNFEQIVDAVHEAKAIYEKPTLIIAHTIPGRGVSFMERDYRWHGVPPNKEQAAAALKELRTLGGKIQSEHQ</sequence>
<feature type="coiled-coil region" evidence="4">
    <location>
        <begin position="10"/>
        <end position="37"/>
    </location>
</feature>
<keyword evidence="4" id="KW-0175">Coiled coil</keyword>
<evidence type="ECO:0000256" key="2">
    <source>
        <dbReference type="ARBA" id="ARBA00007131"/>
    </source>
</evidence>
<dbReference type="Proteomes" id="UP000178808">
    <property type="component" value="Unassembled WGS sequence"/>
</dbReference>
<dbReference type="PANTHER" id="PTHR47514">
    <property type="entry name" value="TRANSKETOLASE N-TERMINAL SECTION-RELATED"/>
    <property type="match status" value="1"/>
</dbReference>
<dbReference type="AlphaFoldDB" id="A0A1G1Z7X4"/>
<reference evidence="6 7" key="1">
    <citation type="journal article" date="2016" name="Nat. Commun.">
        <title>Thousands of microbial genomes shed light on interconnected biogeochemical processes in an aquifer system.</title>
        <authorList>
            <person name="Anantharaman K."/>
            <person name="Brown C.T."/>
            <person name="Hug L.A."/>
            <person name="Sharon I."/>
            <person name="Castelle C.J."/>
            <person name="Probst A.J."/>
            <person name="Thomas B.C."/>
            <person name="Singh A."/>
            <person name="Wilkins M.J."/>
            <person name="Karaoz U."/>
            <person name="Brodie E.L."/>
            <person name="Williams K.H."/>
            <person name="Hubbard S.S."/>
            <person name="Banfield J.F."/>
        </authorList>
    </citation>
    <scope>NUCLEOTIDE SEQUENCE [LARGE SCALE GENOMIC DNA]</scope>
</reference>
<dbReference type="Gene3D" id="3.40.50.970">
    <property type="match status" value="1"/>
</dbReference>
<proteinExistence type="inferred from homology"/>
<dbReference type="InterPro" id="IPR005474">
    <property type="entry name" value="Transketolase_N"/>
</dbReference>